<reference evidence="1" key="1">
    <citation type="submission" date="2009-11" db="EMBL/GenBank/DDBJ databases">
        <authorList>
            <consortium name="The Broad Institute Genome Sequencing Platform"/>
            <person name="Ward D."/>
            <person name="Feldgarden M."/>
            <person name="Earl A."/>
            <person name="Young S.K."/>
            <person name="Zeng Q."/>
            <person name="Koehrsen M."/>
            <person name="Alvarado L."/>
            <person name="Berlin A."/>
            <person name="Bochicchio J."/>
            <person name="Borenstein D."/>
            <person name="Chapman S.B."/>
            <person name="Chen Z."/>
            <person name="Engels R."/>
            <person name="Freedman E."/>
            <person name="Gellesch M."/>
            <person name="Goldberg J."/>
            <person name="Griggs A."/>
            <person name="Gujja S."/>
            <person name="Heilman E."/>
            <person name="Heiman D."/>
            <person name="Hepburn T."/>
            <person name="Howarth C."/>
            <person name="Jen D."/>
            <person name="Larson L."/>
            <person name="Lewis B."/>
            <person name="Mehta T."/>
            <person name="Park D."/>
            <person name="Pearson M."/>
            <person name="Roberts A."/>
            <person name="Saif S."/>
            <person name="Shea T."/>
            <person name="Shenoy N."/>
            <person name="Sisk P."/>
            <person name="Stolte C."/>
            <person name="Sykes S."/>
            <person name="Thomson T."/>
            <person name="Walk T."/>
            <person name="White J."/>
            <person name="Yandava C."/>
            <person name="Izard J."/>
            <person name="Baranova O.V."/>
            <person name="Blanton J.M."/>
            <person name="Tanner A.C."/>
            <person name="Dewhirst F.E."/>
            <person name="Haas B."/>
            <person name="Nusbaum C."/>
            <person name="Birren B."/>
        </authorList>
    </citation>
    <scope>NUCLEOTIDE SEQUENCE [LARGE SCALE GENOMIC DNA]</scope>
    <source>
        <strain evidence="1">1-1 BBBD Race 1</strain>
    </source>
</reference>
<evidence type="ECO:0000313" key="2">
    <source>
        <dbReference type="EnsemblFungi" id="PTTG_07250-t43_1-p1"/>
    </source>
</evidence>
<sequence length="152" mass="16304">MTLAILKRLILRHGLSAALPRNNAFLRPHPAPSAVLACIHTPPPTILSGFFRPLRLSPNGLPLHARQSAAFSPAWVFGRSAQPPFEPLLRPPFRASYSPGPATARGPNIADQANQLITAFRAAQPASSPLVDEIVHDLVAARFALPVPSADY</sequence>
<dbReference type="AlphaFoldDB" id="A0A180G5H0"/>
<evidence type="ECO:0000313" key="3">
    <source>
        <dbReference type="Proteomes" id="UP000005240"/>
    </source>
</evidence>
<name>A0A180G5H0_PUCT1</name>
<gene>
    <name evidence="1" type="ORF">PTTG_07250</name>
</gene>
<dbReference type="Proteomes" id="UP000005240">
    <property type="component" value="Unassembled WGS sequence"/>
</dbReference>
<reference evidence="2 3" key="3">
    <citation type="journal article" date="2017" name="G3 (Bethesda)">
        <title>Comparative analysis highlights variable genome content of wheat rusts and divergence of the mating loci.</title>
        <authorList>
            <person name="Cuomo C.A."/>
            <person name="Bakkeren G."/>
            <person name="Khalil H.B."/>
            <person name="Panwar V."/>
            <person name="Joly D."/>
            <person name="Linning R."/>
            <person name="Sakthikumar S."/>
            <person name="Song X."/>
            <person name="Adiconis X."/>
            <person name="Fan L."/>
            <person name="Goldberg J.M."/>
            <person name="Levin J.Z."/>
            <person name="Young S."/>
            <person name="Zeng Q."/>
            <person name="Anikster Y."/>
            <person name="Bruce M."/>
            <person name="Wang M."/>
            <person name="Yin C."/>
            <person name="McCallum B."/>
            <person name="Szabo L.J."/>
            <person name="Hulbert S."/>
            <person name="Chen X."/>
            <person name="Fellers J.P."/>
        </authorList>
    </citation>
    <scope>NUCLEOTIDE SEQUENCE</scope>
    <source>
        <strain evidence="2">isolate 1-1 / race 1 (BBBD)</strain>
        <strain evidence="3">Isolate 1-1 / race 1 (BBBD)</strain>
    </source>
</reference>
<evidence type="ECO:0000313" key="1">
    <source>
        <dbReference type="EMBL" id="OAV87886.1"/>
    </source>
</evidence>
<organism evidence="1">
    <name type="scientific">Puccinia triticina (isolate 1-1 / race 1 (BBBD))</name>
    <name type="common">Brown leaf rust fungus</name>
    <dbReference type="NCBI Taxonomy" id="630390"/>
    <lineage>
        <taxon>Eukaryota</taxon>
        <taxon>Fungi</taxon>
        <taxon>Dikarya</taxon>
        <taxon>Basidiomycota</taxon>
        <taxon>Pucciniomycotina</taxon>
        <taxon>Pucciniomycetes</taxon>
        <taxon>Pucciniales</taxon>
        <taxon>Pucciniaceae</taxon>
        <taxon>Puccinia</taxon>
    </lineage>
</organism>
<accession>A0A180G5H0</accession>
<dbReference type="VEuPathDB" id="FungiDB:PTTG_07250"/>
<reference evidence="1" key="2">
    <citation type="submission" date="2016-05" db="EMBL/GenBank/DDBJ databases">
        <title>Comparative analysis highlights variable genome content of wheat rusts and divergence of the mating loci.</title>
        <authorList>
            <person name="Cuomo C.A."/>
            <person name="Bakkeren G."/>
            <person name="Szabo L."/>
            <person name="Khalil H."/>
            <person name="Joly D."/>
            <person name="Goldberg J."/>
            <person name="Young S."/>
            <person name="Zeng Q."/>
            <person name="Fellers J."/>
        </authorList>
    </citation>
    <scope>NUCLEOTIDE SEQUENCE [LARGE SCALE GENOMIC DNA]</scope>
    <source>
        <strain evidence="1">1-1 BBBD Race 1</strain>
    </source>
</reference>
<protein>
    <submittedName>
        <fullName evidence="1 2">Uncharacterized protein</fullName>
    </submittedName>
</protein>
<dbReference type="EMBL" id="ADAS02000257">
    <property type="protein sequence ID" value="OAV87886.1"/>
    <property type="molecule type" value="Genomic_DNA"/>
</dbReference>
<dbReference type="OrthoDB" id="2495999at2759"/>
<reference evidence="2" key="4">
    <citation type="submission" date="2025-05" db="UniProtKB">
        <authorList>
            <consortium name="EnsemblFungi"/>
        </authorList>
    </citation>
    <scope>IDENTIFICATION</scope>
    <source>
        <strain evidence="2">isolate 1-1 / race 1 (BBBD)</strain>
    </source>
</reference>
<dbReference type="EnsemblFungi" id="PTTG_07250-t43_1">
    <property type="protein sequence ID" value="PTTG_07250-t43_1-p1"/>
    <property type="gene ID" value="PTTG_07250"/>
</dbReference>
<keyword evidence="3" id="KW-1185">Reference proteome</keyword>
<proteinExistence type="predicted"/>